<reference evidence="1" key="2">
    <citation type="submission" date="2018-05" db="EMBL/GenBank/DDBJ databases">
        <title>OpunRS2 (Oryza punctata Reference Sequence Version 2).</title>
        <authorList>
            <person name="Zhang J."/>
            <person name="Kudrna D."/>
            <person name="Lee S."/>
            <person name="Talag J."/>
            <person name="Welchert J."/>
            <person name="Wing R.A."/>
        </authorList>
    </citation>
    <scope>NUCLEOTIDE SEQUENCE [LARGE SCALE GENOMIC DNA]</scope>
</reference>
<reference evidence="1" key="1">
    <citation type="submission" date="2015-04" db="UniProtKB">
        <authorList>
            <consortium name="EnsemblPlants"/>
        </authorList>
    </citation>
    <scope>IDENTIFICATION</scope>
</reference>
<name>A0A0E0JT45_ORYPU</name>
<sequence>MHTEIFYLLCHLWSKDWKDKVILDQKTTQELMNPDNGGKNQASLDRELNAETMKDVKLRFRALVAVEEVGALAVASEGAASAVGKPGNPRPLPLRPLVAMAGAASSPLRLTRHRYAPKPLCSLQLKQQIHSKVDHSYYLLVRSLNRRRNGSDAGILNLLTWDWASSASQGSFAIRLPKGTLMMSSLGGTLLS</sequence>
<evidence type="ECO:0000313" key="2">
    <source>
        <dbReference type="Proteomes" id="UP000026962"/>
    </source>
</evidence>
<accession>A0A0E0JT45</accession>
<dbReference type="Gramene" id="OPUNC01G41600.1">
    <property type="protein sequence ID" value="OPUNC01G41600.1"/>
    <property type="gene ID" value="OPUNC01G41600"/>
</dbReference>
<organism evidence="1">
    <name type="scientific">Oryza punctata</name>
    <name type="common">Red rice</name>
    <dbReference type="NCBI Taxonomy" id="4537"/>
    <lineage>
        <taxon>Eukaryota</taxon>
        <taxon>Viridiplantae</taxon>
        <taxon>Streptophyta</taxon>
        <taxon>Embryophyta</taxon>
        <taxon>Tracheophyta</taxon>
        <taxon>Spermatophyta</taxon>
        <taxon>Magnoliopsida</taxon>
        <taxon>Liliopsida</taxon>
        <taxon>Poales</taxon>
        <taxon>Poaceae</taxon>
        <taxon>BOP clade</taxon>
        <taxon>Oryzoideae</taxon>
        <taxon>Oryzeae</taxon>
        <taxon>Oryzinae</taxon>
        <taxon>Oryza</taxon>
    </lineage>
</organism>
<proteinExistence type="predicted"/>
<dbReference type="Proteomes" id="UP000026962">
    <property type="component" value="Chromosome 1"/>
</dbReference>
<dbReference type="EnsemblPlants" id="OPUNC01G41600.1">
    <property type="protein sequence ID" value="OPUNC01G41600.1"/>
    <property type="gene ID" value="OPUNC01G41600"/>
</dbReference>
<keyword evidence="2" id="KW-1185">Reference proteome</keyword>
<dbReference type="HOGENOM" id="CLU_1417228_0_0_1"/>
<protein>
    <submittedName>
        <fullName evidence="1">Uncharacterized protein</fullName>
    </submittedName>
</protein>
<dbReference type="AlphaFoldDB" id="A0A0E0JT45"/>
<evidence type="ECO:0000313" key="1">
    <source>
        <dbReference type="EnsemblPlants" id="OPUNC01G41600.1"/>
    </source>
</evidence>